<dbReference type="EMBL" id="CAAALY010259479">
    <property type="protein sequence ID" value="VEL38922.1"/>
    <property type="molecule type" value="Genomic_DNA"/>
</dbReference>
<sequence length="93" mass="9922">MPLEPLGLVGLTQSAACWPRVGCGVQEDRRKVEGKGEFSGSSDLLEALLEGEFARIATAQTVTSISALLQSVQINKCSLDCAEISIRLDIGWS</sequence>
<evidence type="ECO:0000313" key="2">
    <source>
        <dbReference type="Proteomes" id="UP000784294"/>
    </source>
</evidence>
<dbReference type="AlphaFoldDB" id="A0A448XKN8"/>
<organism evidence="1 2">
    <name type="scientific">Protopolystoma xenopodis</name>
    <dbReference type="NCBI Taxonomy" id="117903"/>
    <lineage>
        <taxon>Eukaryota</taxon>
        <taxon>Metazoa</taxon>
        <taxon>Spiralia</taxon>
        <taxon>Lophotrochozoa</taxon>
        <taxon>Platyhelminthes</taxon>
        <taxon>Monogenea</taxon>
        <taxon>Polyopisthocotylea</taxon>
        <taxon>Polystomatidea</taxon>
        <taxon>Polystomatidae</taxon>
        <taxon>Protopolystoma</taxon>
    </lineage>
</organism>
<proteinExistence type="predicted"/>
<evidence type="ECO:0000313" key="1">
    <source>
        <dbReference type="EMBL" id="VEL38922.1"/>
    </source>
</evidence>
<keyword evidence="2" id="KW-1185">Reference proteome</keyword>
<protein>
    <submittedName>
        <fullName evidence="1">Uncharacterized protein</fullName>
    </submittedName>
</protein>
<comment type="caution">
    <text evidence="1">The sequence shown here is derived from an EMBL/GenBank/DDBJ whole genome shotgun (WGS) entry which is preliminary data.</text>
</comment>
<dbReference type="Proteomes" id="UP000784294">
    <property type="component" value="Unassembled WGS sequence"/>
</dbReference>
<name>A0A448XKN8_9PLAT</name>
<accession>A0A448XKN8</accession>
<gene>
    <name evidence="1" type="ORF">PXEA_LOCUS32362</name>
</gene>
<reference evidence="1" key="1">
    <citation type="submission" date="2018-11" db="EMBL/GenBank/DDBJ databases">
        <authorList>
            <consortium name="Pathogen Informatics"/>
        </authorList>
    </citation>
    <scope>NUCLEOTIDE SEQUENCE</scope>
</reference>